<reference evidence="3 4" key="1">
    <citation type="journal article" date="2015" name="Nature">
        <title>rRNA introns, odd ribosomes, and small enigmatic genomes across a large radiation of phyla.</title>
        <authorList>
            <person name="Brown C.T."/>
            <person name="Hug L.A."/>
            <person name="Thomas B.C."/>
            <person name="Sharon I."/>
            <person name="Castelle C.J."/>
            <person name="Singh A."/>
            <person name="Wilkins M.J."/>
            <person name="Williams K.H."/>
            <person name="Banfield J.F."/>
        </authorList>
    </citation>
    <scope>NUCLEOTIDE SEQUENCE [LARGE SCALE GENOMIC DNA]</scope>
</reference>
<dbReference type="EMBL" id="LCFQ01000013">
    <property type="protein sequence ID" value="KKS97197.1"/>
    <property type="molecule type" value="Genomic_DNA"/>
</dbReference>
<feature type="transmembrane region" description="Helical" evidence="1">
    <location>
        <begin position="262"/>
        <end position="283"/>
    </location>
</feature>
<feature type="transmembrane region" description="Helical" evidence="1">
    <location>
        <begin position="295"/>
        <end position="312"/>
    </location>
</feature>
<dbReference type="STRING" id="1618578.UV74_C0013G0319"/>
<dbReference type="Pfam" id="PF00754">
    <property type="entry name" value="F5_F8_type_C"/>
    <property type="match status" value="1"/>
</dbReference>
<dbReference type="Proteomes" id="UP000034090">
    <property type="component" value="Unassembled WGS sequence"/>
</dbReference>
<sequence length="657" mass="75951">MGFFQQDDWFSYAWYVLHRDSLSYVLAFSASHFNPFTVLINHFLFSLWGMNYEAFLSVSLFLHTMVIILVYHLSKEIFKRRWQAVITAFLFGIFAAHYQGTAWVVVDISTHLATFFGILSVIFFLRRRLCFSLVLLIISLFFKEITIGLFPLYLLHLFISRRKGESSFSNMIIVVGLGAAYCLFRLVIVLSLNQTNGSVVVQSQSIAILAYNFFTIPLKVISQSIFSSELLLVIANKVGEILPNSISGDVGTPSFEVFVVKVVLEGFSLGLSILILVLVVWLVRRSKRLEIKNTLLFGLEWLVLNSFIFSFAPERLGVIATIDSRNLYFVSVGTAIFLTSVASRFYDKYHLKIIWIMLCILVIINAFWLNKNLTAFSRRGELRREILSQIKMNYPDLPNKVIFYTESDRAFYGLPPEERILPFQSGLGQTLLVWYYPEERFPNEFFEDRFLWDILEEGYRQSDGRVFGYFRNFEKMAEAVRALDLDYQNSIIAFSYDSDDGRIRVTTPEIIGRLSGYFSQKREILLTPEMLTANRKPDELRLIIDDERQSYWSSGVPYKFALEMTIDLGSHKKVAQVTIDSYNDLDQSQVGYRILISGDGENWQEVFYAKRYPPGSDGLVDLYFKPQPARWLKVEQVGSHNFAPWVVSELKLYEEIN</sequence>
<feature type="transmembrane region" description="Helical" evidence="1">
    <location>
        <begin position="21"/>
        <end position="48"/>
    </location>
</feature>
<evidence type="ECO:0000256" key="1">
    <source>
        <dbReference type="SAM" id="Phobius"/>
    </source>
</evidence>
<accession>A0A0G1DI11</accession>
<keyword evidence="1" id="KW-0812">Transmembrane</keyword>
<dbReference type="PROSITE" id="PS50022">
    <property type="entry name" value="FA58C_3"/>
    <property type="match status" value="1"/>
</dbReference>
<feature type="transmembrane region" description="Helical" evidence="1">
    <location>
        <begin position="205"/>
        <end position="226"/>
    </location>
</feature>
<feature type="transmembrane region" description="Helical" evidence="1">
    <location>
        <begin position="171"/>
        <end position="193"/>
    </location>
</feature>
<evidence type="ECO:0000313" key="4">
    <source>
        <dbReference type="Proteomes" id="UP000034090"/>
    </source>
</evidence>
<name>A0A0G1DI11_9BACT</name>
<evidence type="ECO:0000259" key="2">
    <source>
        <dbReference type="PROSITE" id="PS50022"/>
    </source>
</evidence>
<feature type="transmembrane region" description="Helical" evidence="1">
    <location>
        <begin position="81"/>
        <end position="98"/>
    </location>
</feature>
<dbReference type="InterPro" id="IPR008979">
    <property type="entry name" value="Galactose-bd-like_sf"/>
</dbReference>
<feature type="transmembrane region" description="Helical" evidence="1">
    <location>
        <begin position="327"/>
        <end position="346"/>
    </location>
</feature>
<protein>
    <recommendedName>
        <fullName evidence="2">F5/8 type C domain-containing protein</fullName>
    </recommendedName>
</protein>
<dbReference type="AlphaFoldDB" id="A0A0G1DI11"/>
<keyword evidence="1" id="KW-1133">Transmembrane helix</keyword>
<gene>
    <name evidence="3" type="ORF">UV74_C0013G0319</name>
</gene>
<comment type="caution">
    <text evidence="3">The sequence shown here is derived from an EMBL/GenBank/DDBJ whole genome shotgun (WGS) entry which is preliminary data.</text>
</comment>
<feature type="domain" description="F5/8 type C" evidence="2">
    <location>
        <begin position="505"/>
        <end position="655"/>
    </location>
</feature>
<dbReference type="InterPro" id="IPR000421">
    <property type="entry name" value="FA58C"/>
</dbReference>
<feature type="transmembrane region" description="Helical" evidence="1">
    <location>
        <begin position="353"/>
        <end position="369"/>
    </location>
</feature>
<keyword evidence="1" id="KW-0472">Membrane</keyword>
<feature type="transmembrane region" description="Helical" evidence="1">
    <location>
        <begin position="104"/>
        <end position="125"/>
    </location>
</feature>
<dbReference type="SUPFAM" id="SSF49785">
    <property type="entry name" value="Galactose-binding domain-like"/>
    <property type="match status" value="1"/>
</dbReference>
<evidence type="ECO:0000313" key="3">
    <source>
        <dbReference type="EMBL" id="KKS97197.1"/>
    </source>
</evidence>
<feature type="transmembrane region" description="Helical" evidence="1">
    <location>
        <begin position="132"/>
        <end position="159"/>
    </location>
</feature>
<dbReference type="Gene3D" id="2.60.120.260">
    <property type="entry name" value="Galactose-binding domain-like"/>
    <property type="match status" value="1"/>
</dbReference>
<organism evidence="3 4">
    <name type="scientific">Candidatus Woesebacteria bacterium GW2011_GWB1_43_14</name>
    <dbReference type="NCBI Taxonomy" id="1618578"/>
    <lineage>
        <taxon>Bacteria</taxon>
        <taxon>Candidatus Woeseibacteriota</taxon>
    </lineage>
</organism>
<proteinExistence type="predicted"/>
<feature type="transmembrane region" description="Helical" evidence="1">
    <location>
        <begin position="54"/>
        <end position="74"/>
    </location>
</feature>